<dbReference type="Pfam" id="PF00440">
    <property type="entry name" value="TetR_N"/>
    <property type="match status" value="1"/>
</dbReference>
<organism evidence="5 6">
    <name type="scientific">Bacterioplanoides pacificum</name>
    <dbReference type="NCBI Taxonomy" id="1171596"/>
    <lineage>
        <taxon>Bacteria</taxon>
        <taxon>Pseudomonadati</taxon>
        <taxon>Pseudomonadota</taxon>
        <taxon>Gammaproteobacteria</taxon>
        <taxon>Oceanospirillales</taxon>
        <taxon>Oceanospirillaceae</taxon>
        <taxon>Bacterioplanoides</taxon>
    </lineage>
</organism>
<feature type="domain" description="HTH tetR-type" evidence="4">
    <location>
        <begin position="24"/>
        <end position="84"/>
    </location>
</feature>
<evidence type="ECO:0000313" key="6">
    <source>
        <dbReference type="Proteomes" id="UP001595722"/>
    </source>
</evidence>
<proteinExistence type="predicted"/>
<evidence type="ECO:0000256" key="3">
    <source>
        <dbReference type="SAM" id="MobiDB-lite"/>
    </source>
</evidence>
<feature type="region of interest" description="Disordered" evidence="3">
    <location>
        <begin position="1"/>
        <end position="21"/>
    </location>
</feature>
<name>A0ABV7VRQ2_9GAMM</name>
<dbReference type="InterPro" id="IPR050109">
    <property type="entry name" value="HTH-type_TetR-like_transc_reg"/>
</dbReference>
<evidence type="ECO:0000259" key="4">
    <source>
        <dbReference type="PROSITE" id="PS50977"/>
    </source>
</evidence>
<dbReference type="EMBL" id="JBHRYB010000005">
    <property type="protein sequence ID" value="MFC3680201.1"/>
    <property type="molecule type" value="Genomic_DNA"/>
</dbReference>
<dbReference type="PROSITE" id="PS50977">
    <property type="entry name" value="HTH_TETR_2"/>
    <property type="match status" value="1"/>
</dbReference>
<dbReference type="Proteomes" id="UP001595722">
    <property type="component" value="Unassembled WGS sequence"/>
</dbReference>
<sequence length="230" mass="25623">MSDTPQSHSGCAIRQRAKSPQQKALRRQQILDAAAQRFTSAAFDKVNLVDIAADAGITKAALYRYFRSKETLFLALYLQQMEALVQSAEQLSAPGEQLGVADACLQVIEQHPLFCGLNAIIHTVLEQNLTVDEARAFKTELLPLMARFASQISRWLPLTNDQAIGLLHHIQASMIGCWHIAHPGDTTLEVMSQPPFTLLKVEFRQIFRQHIQWLISGLSEQLPPGSQEPS</sequence>
<comment type="caution">
    <text evidence="5">The sequence shown here is derived from an EMBL/GenBank/DDBJ whole genome shotgun (WGS) entry which is preliminary data.</text>
</comment>
<accession>A0ABV7VRQ2</accession>
<dbReference type="Gene3D" id="1.10.357.10">
    <property type="entry name" value="Tetracycline Repressor, domain 2"/>
    <property type="match status" value="1"/>
</dbReference>
<dbReference type="InterPro" id="IPR009057">
    <property type="entry name" value="Homeodomain-like_sf"/>
</dbReference>
<evidence type="ECO:0000256" key="2">
    <source>
        <dbReference type="PROSITE-ProRule" id="PRU00335"/>
    </source>
</evidence>
<feature type="DNA-binding region" description="H-T-H motif" evidence="2">
    <location>
        <begin position="47"/>
        <end position="66"/>
    </location>
</feature>
<dbReference type="InterPro" id="IPR001647">
    <property type="entry name" value="HTH_TetR"/>
</dbReference>
<dbReference type="PANTHER" id="PTHR30055">
    <property type="entry name" value="HTH-TYPE TRANSCRIPTIONAL REGULATOR RUTR"/>
    <property type="match status" value="1"/>
</dbReference>
<dbReference type="SUPFAM" id="SSF46689">
    <property type="entry name" value="Homeodomain-like"/>
    <property type="match status" value="1"/>
</dbReference>
<dbReference type="InterPro" id="IPR041483">
    <property type="entry name" value="TetR_C_34"/>
</dbReference>
<dbReference type="Pfam" id="PF17929">
    <property type="entry name" value="TetR_C_34"/>
    <property type="match status" value="1"/>
</dbReference>
<evidence type="ECO:0000256" key="1">
    <source>
        <dbReference type="ARBA" id="ARBA00023125"/>
    </source>
</evidence>
<evidence type="ECO:0000313" key="5">
    <source>
        <dbReference type="EMBL" id="MFC3680201.1"/>
    </source>
</evidence>
<keyword evidence="6" id="KW-1185">Reference proteome</keyword>
<dbReference type="PRINTS" id="PR00455">
    <property type="entry name" value="HTHTETR"/>
</dbReference>
<keyword evidence="1 2" id="KW-0238">DNA-binding</keyword>
<dbReference type="RefSeq" id="WP_376866077.1">
    <property type="nucleotide sequence ID" value="NZ_JBHRYB010000005.1"/>
</dbReference>
<protein>
    <submittedName>
        <fullName evidence="5">TetR family transcriptional regulator</fullName>
    </submittedName>
</protein>
<reference evidence="6" key="1">
    <citation type="journal article" date="2019" name="Int. J. Syst. Evol. Microbiol.">
        <title>The Global Catalogue of Microorganisms (GCM) 10K type strain sequencing project: providing services to taxonomists for standard genome sequencing and annotation.</title>
        <authorList>
            <consortium name="The Broad Institute Genomics Platform"/>
            <consortium name="The Broad Institute Genome Sequencing Center for Infectious Disease"/>
            <person name="Wu L."/>
            <person name="Ma J."/>
        </authorList>
    </citation>
    <scope>NUCLEOTIDE SEQUENCE [LARGE SCALE GENOMIC DNA]</scope>
    <source>
        <strain evidence="6">KCTC 42424</strain>
    </source>
</reference>
<dbReference type="PANTHER" id="PTHR30055:SF178">
    <property type="entry name" value="POSSIBLE TRANSCRIPTIONAL REGULATORY PROTEIN"/>
    <property type="match status" value="1"/>
</dbReference>
<gene>
    <name evidence="5" type="ORF">ACFOMG_08820</name>
</gene>